<dbReference type="HOGENOM" id="CLU_2210877_0_0_1"/>
<dbReference type="AlphaFoldDB" id="A0A0A2JE22"/>
<reference evidence="2 3" key="1">
    <citation type="journal article" date="2015" name="Mol. Plant Microbe Interact.">
        <title>Genome, transcriptome, and functional analyses of Penicillium expansum provide new insights into secondary metabolism and pathogenicity.</title>
        <authorList>
            <person name="Ballester A.R."/>
            <person name="Marcet-Houben M."/>
            <person name="Levin E."/>
            <person name="Sela N."/>
            <person name="Selma-Lazaro C."/>
            <person name="Carmona L."/>
            <person name="Wisniewski M."/>
            <person name="Droby S."/>
            <person name="Gonzalez-Candelas L."/>
            <person name="Gabaldon T."/>
        </authorList>
    </citation>
    <scope>NUCLEOTIDE SEQUENCE [LARGE SCALE GENOMIC DNA]</scope>
    <source>
        <strain evidence="2 3">MD-8</strain>
    </source>
</reference>
<evidence type="ECO:0000313" key="2">
    <source>
        <dbReference type="EMBL" id="KGO53647.1"/>
    </source>
</evidence>
<evidence type="ECO:0000256" key="1">
    <source>
        <dbReference type="SAM" id="MobiDB-lite"/>
    </source>
</evidence>
<comment type="caution">
    <text evidence="2">The sequence shown here is derived from an EMBL/GenBank/DDBJ whole genome shotgun (WGS) entry which is preliminary data.</text>
</comment>
<dbReference type="EMBL" id="JQFZ01000248">
    <property type="protein sequence ID" value="KGO53647.1"/>
    <property type="molecule type" value="Genomic_DNA"/>
</dbReference>
<feature type="compositionally biased region" description="Basic and acidic residues" evidence="1">
    <location>
        <begin position="70"/>
        <end position="83"/>
    </location>
</feature>
<proteinExistence type="predicted"/>
<protein>
    <submittedName>
        <fullName evidence="2">Uncharacterized protein</fullName>
    </submittedName>
</protein>
<keyword evidence="3" id="KW-1185">Reference proteome</keyword>
<accession>A0A0A2JE22</accession>
<feature type="compositionally biased region" description="Acidic residues" evidence="1">
    <location>
        <begin position="84"/>
        <end position="106"/>
    </location>
</feature>
<dbReference type="OrthoDB" id="5403747at2759"/>
<name>A0A0A2JE22_PENEN</name>
<dbReference type="VEuPathDB" id="FungiDB:PEXP_091340"/>
<dbReference type="PhylomeDB" id="A0A0A2JE22"/>
<dbReference type="GeneID" id="27678949"/>
<feature type="region of interest" description="Disordered" evidence="1">
    <location>
        <begin position="70"/>
        <end position="106"/>
    </location>
</feature>
<sequence>MSSQKQEKTFDLVKVSGLTPTQVEHLLLALLCMEKRKSVDWNKLGELCNVTPTSARTVFGKGRRKLEEWKEKRTAAKEAKQAEEVEDDTEDANEADEDGYAENAEN</sequence>
<evidence type="ECO:0000313" key="3">
    <source>
        <dbReference type="Proteomes" id="UP000030143"/>
    </source>
</evidence>
<dbReference type="Proteomes" id="UP000030143">
    <property type="component" value="Unassembled WGS sequence"/>
</dbReference>
<gene>
    <name evidence="2" type="ORF">PEX2_062580</name>
</gene>
<dbReference type="RefSeq" id="XP_016596236.1">
    <property type="nucleotide sequence ID" value="XM_016743529.1"/>
</dbReference>
<organism evidence="2 3">
    <name type="scientific">Penicillium expansum</name>
    <name type="common">Blue mold rot fungus</name>
    <dbReference type="NCBI Taxonomy" id="27334"/>
    <lineage>
        <taxon>Eukaryota</taxon>
        <taxon>Fungi</taxon>
        <taxon>Dikarya</taxon>
        <taxon>Ascomycota</taxon>
        <taxon>Pezizomycotina</taxon>
        <taxon>Eurotiomycetes</taxon>
        <taxon>Eurotiomycetidae</taxon>
        <taxon>Eurotiales</taxon>
        <taxon>Aspergillaceae</taxon>
        <taxon>Penicillium</taxon>
    </lineage>
</organism>